<proteinExistence type="predicted"/>
<protein>
    <submittedName>
        <fullName evidence="1">Uncharacterized protein</fullName>
    </submittedName>
</protein>
<accession>A0A5E4YJP1</accession>
<gene>
    <name evidence="1" type="ORF">PTE30175_04469</name>
</gene>
<name>A0A5E4YJP1_9BURK</name>
<sequence>MQNYVSGTPTFRFAIETFSDELSALDRLLRDAVLAEEGVIRDIMGRLKGINRQLHDTISSANLTLLQVTDAFDTLLDLLDGHAGRPLPAEKLHCLISPLKWQLDTVSREVTALV</sequence>
<dbReference type="RefSeq" id="WP_191629180.1">
    <property type="nucleotide sequence ID" value="NZ_CABPRZ010000025.1"/>
</dbReference>
<keyword evidence="2" id="KW-1185">Reference proteome</keyword>
<dbReference type="AlphaFoldDB" id="A0A5E4YJP1"/>
<evidence type="ECO:0000313" key="2">
    <source>
        <dbReference type="Proteomes" id="UP000414233"/>
    </source>
</evidence>
<evidence type="ECO:0000313" key="1">
    <source>
        <dbReference type="EMBL" id="VVE48949.1"/>
    </source>
</evidence>
<reference evidence="1 2" key="1">
    <citation type="submission" date="2019-08" db="EMBL/GenBank/DDBJ databases">
        <authorList>
            <person name="Peeters C."/>
        </authorList>
    </citation>
    <scope>NUCLEOTIDE SEQUENCE [LARGE SCALE GENOMIC DNA]</scope>
    <source>
        <strain evidence="1 2">LMG 30175</strain>
    </source>
</reference>
<dbReference type="Proteomes" id="UP000414233">
    <property type="component" value="Unassembled WGS sequence"/>
</dbReference>
<organism evidence="1 2">
    <name type="scientific">Pandoraea terrae</name>
    <dbReference type="NCBI Taxonomy" id="1537710"/>
    <lineage>
        <taxon>Bacteria</taxon>
        <taxon>Pseudomonadati</taxon>
        <taxon>Pseudomonadota</taxon>
        <taxon>Betaproteobacteria</taxon>
        <taxon>Burkholderiales</taxon>
        <taxon>Burkholderiaceae</taxon>
        <taxon>Pandoraea</taxon>
    </lineage>
</organism>
<dbReference type="EMBL" id="CABPRZ010000025">
    <property type="protein sequence ID" value="VVE48949.1"/>
    <property type="molecule type" value="Genomic_DNA"/>
</dbReference>